<dbReference type="Pfam" id="PF17926">
    <property type="entry name" value="TetR_C_21"/>
    <property type="match status" value="1"/>
</dbReference>
<dbReference type="EMBL" id="JAAATY010000029">
    <property type="protein sequence ID" value="NRN69552.1"/>
    <property type="molecule type" value="Genomic_DNA"/>
</dbReference>
<dbReference type="RefSeq" id="WP_173139896.1">
    <property type="nucleotide sequence ID" value="NZ_CBCSGW010000024.1"/>
</dbReference>
<reference evidence="2 3" key="1">
    <citation type="submission" date="2020-01" db="EMBL/GenBank/DDBJ databases">
        <title>Kibdelosporangium persica a novel Actinomycetes from a hot desert in Iran.</title>
        <authorList>
            <person name="Safaei N."/>
            <person name="Zaburannyi N."/>
            <person name="Mueller R."/>
            <person name="Wink J."/>
        </authorList>
    </citation>
    <scope>NUCLEOTIDE SEQUENCE [LARGE SCALE GENOMIC DNA]</scope>
    <source>
        <strain evidence="2 3">4NS15</strain>
    </source>
</reference>
<protein>
    <recommendedName>
        <fullName evidence="1">HTH-type transcriptional repressor Sco4008 C-terminal domain-containing protein</fullName>
    </recommendedName>
</protein>
<keyword evidence="3" id="KW-1185">Reference proteome</keyword>
<evidence type="ECO:0000259" key="1">
    <source>
        <dbReference type="Pfam" id="PF17926"/>
    </source>
</evidence>
<dbReference type="SUPFAM" id="SSF48498">
    <property type="entry name" value="Tetracyclin repressor-like, C-terminal domain"/>
    <property type="match status" value="1"/>
</dbReference>
<evidence type="ECO:0000313" key="2">
    <source>
        <dbReference type="EMBL" id="NRN69552.1"/>
    </source>
</evidence>
<name>A0ABX2FDV9_9PSEU</name>
<comment type="caution">
    <text evidence="2">The sequence shown here is derived from an EMBL/GenBank/DDBJ whole genome shotgun (WGS) entry which is preliminary data.</text>
</comment>
<dbReference type="Gene3D" id="1.10.357.10">
    <property type="entry name" value="Tetracycline Repressor, domain 2"/>
    <property type="match status" value="1"/>
</dbReference>
<dbReference type="InterPro" id="IPR041467">
    <property type="entry name" value="Sco4008_C"/>
</dbReference>
<gene>
    <name evidence="2" type="ORF">GC106_68090</name>
</gene>
<sequence>MPPDATGTERRPHVRRLYLWAGLERQQAIDAEVDEYRRNVAAIKAAQQAGQIRADIPAIELMAMVVALVTSWDTASWSLKAPQAENGHESFTGRRAAVAAAVAGLIQRSVDHD</sequence>
<feature type="domain" description="HTH-type transcriptional repressor Sco4008 C-terminal" evidence="1">
    <location>
        <begin position="9"/>
        <end position="102"/>
    </location>
</feature>
<dbReference type="Proteomes" id="UP000763557">
    <property type="component" value="Unassembled WGS sequence"/>
</dbReference>
<dbReference type="InterPro" id="IPR036271">
    <property type="entry name" value="Tet_transcr_reg_TetR-rel_C_sf"/>
</dbReference>
<proteinExistence type="predicted"/>
<organism evidence="2 3">
    <name type="scientific">Kibdelosporangium persicum</name>
    <dbReference type="NCBI Taxonomy" id="2698649"/>
    <lineage>
        <taxon>Bacteria</taxon>
        <taxon>Bacillati</taxon>
        <taxon>Actinomycetota</taxon>
        <taxon>Actinomycetes</taxon>
        <taxon>Pseudonocardiales</taxon>
        <taxon>Pseudonocardiaceae</taxon>
        <taxon>Kibdelosporangium</taxon>
    </lineage>
</organism>
<accession>A0ABX2FDV9</accession>
<evidence type="ECO:0000313" key="3">
    <source>
        <dbReference type="Proteomes" id="UP000763557"/>
    </source>
</evidence>